<evidence type="ECO:0000259" key="10">
    <source>
        <dbReference type="Pfam" id="PF23925"/>
    </source>
</evidence>
<dbReference type="GO" id="GO:0033588">
    <property type="term" value="C:elongator holoenzyme complex"/>
    <property type="evidence" value="ECO:0007669"/>
    <property type="project" value="InterPro"/>
</dbReference>
<reference evidence="12" key="2">
    <citation type="submission" date="2021-01" db="EMBL/GenBank/DDBJ databases">
        <authorList>
            <person name="Schikora-Tamarit M.A."/>
        </authorList>
    </citation>
    <scope>NUCLEOTIDE SEQUENCE</scope>
    <source>
        <strain evidence="12">CBS6341</strain>
    </source>
</reference>
<dbReference type="Pfam" id="PF23936">
    <property type="entry name" value="HB_ELP1"/>
    <property type="match status" value="1"/>
</dbReference>
<feature type="domain" description="ELP1 alpha-solenoid" evidence="10">
    <location>
        <begin position="718"/>
        <end position="931"/>
    </location>
</feature>
<dbReference type="OrthoDB" id="40048at2759"/>
<keyword evidence="5" id="KW-0539">Nucleus</keyword>
<protein>
    <recommendedName>
        <fullName evidence="5">Elongator complex protein 1</fullName>
    </recommendedName>
</protein>
<evidence type="ECO:0000256" key="1">
    <source>
        <dbReference type="ARBA" id="ARBA00005043"/>
    </source>
</evidence>
<evidence type="ECO:0000313" key="12">
    <source>
        <dbReference type="EMBL" id="KAH3676434.1"/>
    </source>
</evidence>
<dbReference type="PIRSF" id="PIRSF017233">
    <property type="entry name" value="IKAP"/>
    <property type="match status" value="1"/>
</dbReference>
<feature type="domain" description="ELP1 N-terminal second beta-propeller" evidence="8">
    <location>
        <begin position="407"/>
        <end position="694"/>
    </location>
</feature>
<evidence type="ECO:0000256" key="3">
    <source>
        <dbReference type="ARBA" id="ARBA00022490"/>
    </source>
</evidence>
<feature type="compositionally biased region" description="Low complexity" evidence="6">
    <location>
        <begin position="1190"/>
        <end position="1202"/>
    </location>
</feature>
<dbReference type="Proteomes" id="UP000769528">
    <property type="component" value="Unassembled WGS sequence"/>
</dbReference>
<evidence type="ECO:0000259" key="9">
    <source>
        <dbReference type="Pfam" id="PF23878"/>
    </source>
</evidence>
<keyword evidence="4" id="KW-0819">tRNA processing</keyword>
<dbReference type="Pfam" id="PF23925">
    <property type="entry name" value="A-sol_ELP1"/>
    <property type="match status" value="1"/>
</dbReference>
<dbReference type="Pfam" id="PF04762">
    <property type="entry name" value="Beta-prop_ELP1_1st"/>
    <property type="match status" value="1"/>
</dbReference>
<keyword evidence="13" id="KW-1185">Reference proteome</keyword>
<dbReference type="GO" id="GO:0005634">
    <property type="term" value="C:nucleus"/>
    <property type="evidence" value="ECO:0007669"/>
    <property type="project" value="UniProtKB-SubCell"/>
</dbReference>
<comment type="similarity">
    <text evidence="2 5">Belongs to the ELP1/IKA1 family.</text>
</comment>
<dbReference type="SUPFAM" id="SSF69322">
    <property type="entry name" value="Tricorn protease domain 2"/>
    <property type="match status" value="1"/>
</dbReference>
<dbReference type="InterPro" id="IPR006849">
    <property type="entry name" value="Elp1"/>
</dbReference>
<name>A0A9P8PS16_9ASCO</name>
<proteinExistence type="inferred from homology"/>
<evidence type="ECO:0000256" key="2">
    <source>
        <dbReference type="ARBA" id="ARBA00006086"/>
    </source>
</evidence>
<dbReference type="PANTHER" id="PTHR12747">
    <property type="entry name" value="ELONGATOR COMPLEX PROTEIN 1"/>
    <property type="match status" value="1"/>
</dbReference>
<evidence type="ECO:0000259" key="7">
    <source>
        <dbReference type="Pfam" id="PF04762"/>
    </source>
</evidence>
<feature type="domain" description="ELP1 TPR" evidence="9">
    <location>
        <begin position="940"/>
        <end position="1100"/>
    </location>
</feature>
<evidence type="ECO:0000313" key="13">
    <source>
        <dbReference type="Proteomes" id="UP000769528"/>
    </source>
</evidence>
<dbReference type="GO" id="GO:0002926">
    <property type="term" value="P:tRNA wobble base 5-methoxycarbonylmethyl-2-thiouridinylation"/>
    <property type="evidence" value="ECO:0007669"/>
    <property type="project" value="TreeGrafter"/>
</dbReference>
<comment type="caution">
    <text evidence="12">The sequence shown here is derived from an EMBL/GenBank/DDBJ whole genome shotgun (WGS) entry which is preliminary data.</text>
</comment>
<dbReference type="PANTHER" id="PTHR12747:SF0">
    <property type="entry name" value="ELONGATOR COMPLEX PROTEIN 1"/>
    <property type="match status" value="1"/>
</dbReference>
<evidence type="ECO:0000256" key="6">
    <source>
        <dbReference type="SAM" id="MobiDB-lite"/>
    </source>
</evidence>
<evidence type="ECO:0000259" key="11">
    <source>
        <dbReference type="Pfam" id="PF23936"/>
    </source>
</evidence>
<dbReference type="GO" id="GO:0005829">
    <property type="term" value="C:cytosol"/>
    <property type="evidence" value="ECO:0007669"/>
    <property type="project" value="TreeGrafter"/>
</dbReference>
<dbReference type="Pfam" id="PF23797">
    <property type="entry name" value="Beta-prop_ELP1_2nd"/>
    <property type="match status" value="1"/>
</dbReference>
<accession>A0A9P8PS16</accession>
<comment type="subcellular location">
    <subcellularLocation>
        <location evidence="5">Cytoplasm</location>
    </subcellularLocation>
    <subcellularLocation>
        <location evidence="5">Nucleus</location>
    </subcellularLocation>
</comment>
<evidence type="ECO:0000256" key="4">
    <source>
        <dbReference type="ARBA" id="ARBA00022694"/>
    </source>
</evidence>
<dbReference type="Pfam" id="PF23878">
    <property type="entry name" value="TPR_ELP1"/>
    <property type="match status" value="1"/>
</dbReference>
<feature type="domain" description="ELP1 three-helical bundle" evidence="11">
    <location>
        <begin position="1111"/>
        <end position="1284"/>
    </location>
</feature>
<evidence type="ECO:0000259" key="8">
    <source>
        <dbReference type="Pfam" id="PF23797"/>
    </source>
</evidence>
<feature type="domain" description="ELP1 first N-terminal beta-propeller" evidence="7">
    <location>
        <begin position="1"/>
        <end position="369"/>
    </location>
</feature>
<dbReference type="InterPro" id="IPR056169">
    <property type="entry name" value="HB_ELP1"/>
</dbReference>
<evidence type="ECO:0000256" key="5">
    <source>
        <dbReference type="PIRNR" id="PIRNR017233"/>
    </source>
</evidence>
<dbReference type="EMBL" id="JAEUBF010000637">
    <property type="protein sequence ID" value="KAH3676434.1"/>
    <property type="molecule type" value="Genomic_DNA"/>
</dbReference>
<dbReference type="GO" id="GO:0000049">
    <property type="term" value="F:tRNA binding"/>
    <property type="evidence" value="ECO:0007669"/>
    <property type="project" value="TreeGrafter"/>
</dbReference>
<reference evidence="12" key="1">
    <citation type="journal article" date="2021" name="Open Biol.">
        <title>Shared evolutionary footprints suggest mitochondrial oxidative damage underlies multiple complex I losses in fungi.</title>
        <authorList>
            <person name="Schikora-Tamarit M.A."/>
            <person name="Marcet-Houben M."/>
            <person name="Nosek J."/>
            <person name="Gabaldon T."/>
        </authorList>
    </citation>
    <scope>NUCLEOTIDE SEQUENCE</scope>
    <source>
        <strain evidence="12">CBS6341</strain>
    </source>
</reference>
<gene>
    <name evidence="12" type="ORF">WICMUC_002065</name>
</gene>
<dbReference type="InterPro" id="IPR056165">
    <property type="entry name" value="Beta-prop_ELP1_2nd"/>
</dbReference>
<dbReference type="InterPro" id="IPR056167">
    <property type="entry name" value="A-sol_ELP1"/>
</dbReference>
<comment type="pathway">
    <text evidence="1">tRNA modification; 5-methoxycarbonylmethyl-2-thiouridine-tRNA biosynthesis.</text>
</comment>
<keyword evidence="3 5" id="KW-0963">Cytoplasm</keyword>
<sequence length="1323" mass="151770">MRNLVCLNRGNIRPSSQTAPDLPVLESVFDSINDSITVVLGPGEFGVIEVQQFQRNGEILLLASFPNTEKLLSFSHFSDLNQLVFIFENGDLILATYDSTTNDPDNTVVEVVGSIDNGIAAAKWSPDEETLVIVTNERTVILLSRQFDSIGEMKLLEKDSELSNHVDVGWGSKETQFRGKGARAAERELIKNLDLERDLNKRDPTMPLYVDEGTLSKFDTKGIEISWRYDCEYFAISTIDKINEIHRRIIRVFTRDGQLINVTEPVDGLENQLSWGTLITSVQRKDLIAENESLEIVFFEKNGLRHGEFHSRLPITENIDLLLWNSNNEIFAFTSQTKIYVWTTKNYHWYLKQEIQVSEKINFIKWHPEKTSTLLIGTGSKLEIIDFAYKTTTGPSVIPLDVGMNIVVDGSTVNLTPLAVANVPPPMSFREVDVDENVLDVGVSRSNENLAILTNNFIYITTKKLSSMKKGQHPEIISKLAKFEYSSEDERARQILFVKDNLIAVLIDNFEVNQSRIIIIDCNDLSDPYIKSSVESPLKIVLLKNTSKREAVSYETIDGSVYVVNETFIEEIDDFEYASEKVTKFSQLCYDYELANISNEQHTEYEGESDWQEKSKNYTAFGLSNNGKLFANELQLSTGISSIKITESHLIITTAQHTLRFIHLESKGFKPLIDSTDIVNDERIREIERGSIIVNVIPSKAAVILQAPRGNLETINPRILVLSTVRKDIKAKNFKNAFITCRTHRIDLDILHDYDPQLFLSSIELFVKQIERIDYLDLFVSCLHEEDVTKTKYVETKSDEELDELVKINQAQQNVHHKKQWIDPKDSKINKICEAILEILLKPAYRTKYLQTIVTAYACEKPANLESALGLISSLEDKDLSEKSVIHLCFLQDVNLLYKVALGLYDIKLTLAIAQQSQKDPKEYLPFLQNLFEQDQLRRQFLIDDFLGKHEKAIGHLSQIIGDNEITEEFKDYVMKHDLFKVSLGFYKYNNIKQDIILDLFARNLYSKQEYTEAGLTYELLKNYKEALECYILGQKWREALAITTKPEFKEQLIETCETLIHTLTENHKYSDAARIQFKFLNDIEAAIKLYCKEYFYEEAILLASSESKYDLIQELIEPAIGEGFGTVAELIADCKGQINSQLRRLRELRAKKTEDPFAFFGQIEDTPDDVSIAPSETSTKESFFTRYTGKTSGTAKTGASRRTIKNKKREERKRARGKKGTIYEEEYLINSIGRLIERLEQTKPEAIRLIEGLIRLNKREQAYEIQKHFIEVVTELNENVTEIFTVSEKDRERFDENGEVYYIPEIPTPKIPEFPKKNILDY</sequence>
<comment type="function">
    <text evidence="5">Component of the elongator complex which is required for multiple tRNA modifications, including mcm5U (5-methoxycarbonylmethyl uridine), mcm5s2U (5-methoxycarbonylmethyl-2-thiouridine), and ncm5U (5-carbamoylmethyl uridine). The elongator complex catalyzes formation of carboxymethyluridine in the wobble base at position 34 in tRNAs.</text>
</comment>
<organism evidence="12 13">
    <name type="scientific">Wickerhamomyces mucosus</name>
    <dbReference type="NCBI Taxonomy" id="1378264"/>
    <lineage>
        <taxon>Eukaryota</taxon>
        <taxon>Fungi</taxon>
        <taxon>Dikarya</taxon>
        <taxon>Ascomycota</taxon>
        <taxon>Saccharomycotina</taxon>
        <taxon>Saccharomycetes</taxon>
        <taxon>Phaffomycetales</taxon>
        <taxon>Wickerhamomycetaceae</taxon>
        <taxon>Wickerhamomyces</taxon>
    </lineage>
</organism>
<dbReference type="InterPro" id="IPR056166">
    <property type="entry name" value="TPR_ELP1"/>
</dbReference>
<feature type="region of interest" description="Disordered" evidence="6">
    <location>
        <begin position="1190"/>
        <end position="1217"/>
    </location>
</feature>
<dbReference type="InterPro" id="IPR056164">
    <property type="entry name" value="Beta-prop_ELP1_1st"/>
</dbReference>